<gene>
    <name evidence="5" type="ORF">A0O34_15210</name>
</gene>
<dbReference type="PROSITE" id="PS51898">
    <property type="entry name" value="TYR_RECOMBINASE"/>
    <property type="match status" value="1"/>
</dbReference>
<sequence length="392" mass="45797">MLHQLYPGIDPQVSSKRIFVPMNINFNLKNYVNRDGRSQIYLILTSSGTRKRIPLDIHVKPEDWDGNKQRAKNKTENCETINMLLDQAFTKISDIRIHYRLSKVHLSLDKLVDEFKSKTPDYDFIAFMKHHTKNLILSKNSKKKHGSEIKKMEEFKSFIPFSEITLEFINSYRGWLSNTKLNQNTTIASSLKFISKFLRLAKKYGIFLNVDIDEIKPGSTSGNRINLDLEEVSKLKSFYNTEFIKDNHKLALGYFLFSCYTSIRISDIRKIKREDILQESIGYVSTKTQKSHSIRLNRTAKEIAMTNEHLFVVWMTDQYINRELKEISNICGIKKKMHFHVARHSFATNFLRKGGKVEDLQIIMDHSDISTTMEYVHIVKAESMESMFLLDD</sequence>
<dbReference type="Proteomes" id="UP000077824">
    <property type="component" value="Chromosome"/>
</dbReference>
<dbReference type="Pfam" id="PF13102">
    <property type="entry name" value="Phage_int_SAM_5"/>
    <property type="match status" value="1"/>
</dbReference>
<dbReference type="GO" id="GO:0003677">
    <property type="term" value="F:DNA binding"/>
    <property type="evidence" value="ECO:0007669"/>
    <property type="project" value="UniProtKB-KW"/>
</dbReference>
<dbReference type="InterPro" id="IPR010998">
    <property type="entry name" value="Integrase_recombinase_N"/>
</dbReference>
<evidence type="ECO:0000313" key="6">
    <source>
        <dbReference type="Proteomes" id="UP000077824"/>
    </source>
</evidence>
<dbReference type="GO" id="GO:0015074">
    <property type="term" value="P:DNA integration"/>
    <property type="evidence" value="ECO:0007669"/>
    <property type="project" value="InterPro"/>
</dbReference>
<dbReference type="PANTHER" id="PTHR30349:SF41">
    <property type="entry name" value="INTEGRASE_RECOMBINASE PROTEIN MJ0367-RELATED"/>
    <property type="match status" value="1"/>
</dbReference>
<dbReference type="GO" id="GO:0006310">
    <property type="term" value="P:DNA recombination"/>
    <property type="evidence" value="ECO:0007669"/>
    <property type="project" value="UniProtKB-KW"/>
</dbReference>
<accession>A0A172XY32</accession>
<keyword evidence="6" id="KW-1185">Reference proteome</keyword>
<dbReference type="STRING" id="1685010.A0O34_15210"/>
<evidence type="ECO:0000313" key="5">
    <source>
        <dbReference type="EMBL" id="ANF51772.1"/>
    </source>
</evidence>
<comment type="similarity">
    <text evidence="1">Belongs to the 'phage' integrase family.</text>
</comment>
<dbReference type="CDD" id="cd01185">
    <property type="entry name" value="INTN1_C_like"/>
    <property type="match status" value="1"/>
</dbReference>
<reference evidence="5 6" key="1">
    <citation type="submission" date="2016-04" db="EMBL/GenBank/DDBJ databases">
        <title>Complete Genome Sequence of Chryseobacterium sp. IHBB 10212.</title>
        <authorList>
            <person name="Pal M."/>
            <person name="Swarnkar M.K."/>
            <person name="Kaushal K."/>
            <person name="Chhibber S."/>
            <person name="Singh A.K."/>
            <person name="Gulati A."/>
        </authorList>
    </citation>
    <scope>NUCLEOTIDE SEQUENCE [LARGE SCALE GENOMIC DNA]</scope>
    <source>
        <strain evidence="5 6">IHBB 10212</strain>
    </source>
</reference>
<keyword evidence="3" id="KW-0233">DNA recombination</keyword>
<keyword evidence="2" id="KW-0238">DNA-binding</keyword>
<dbReference type="Pfam" id="PF17293">
    <property type="entry name" value="Arm-DNA-bind_5"/>
    <property type="match status" value="1"/>
</dbReference>
<dbReference type="OrthoDB" id="1068680at2"/>
<dbReference type="SUPFAM" id="SSF56349">
    <property type="entry name" value="DNA breaking-rejoining enzymes"/>
    <property type="match status" value="1"/>
</dbReference>
<dbReference type="InterPro" id="IPR035386">
    <property type="entry name" value="Arm-DNA-bind_5"/>
</dbReference>
<name>A0A172XY32_9FLAO</name>
<feature type="domain" description="Tyr recombinase" evidence="4">
    <location>
        <begin position="222"/>
        <end position="388"/>
    </location>
</feature>
<dbReference type="EMBL" id="CP015199">
    <property type="protein sequence ID" value="ANF51772.1"/>
    <property type="molecule type" value="Genomic_DNA"/>
</dbReference>
<dbReference type="AlphaFoldDB" id="A0A172XY32"/>
<evidence type="ECO:0000256" key="3">
    <source>
        <dbReference type="ARBA" id="ARBA00023172"/>
    </source>
</evidence>
<evidence type="ECO:0000256" key="2">
    <source>
        <dbReference type="ARBA" id="ARBA00023125"/>
    </source>
</evidence>
<dbReference type="InterPro" id="IPR013762">
    <property type="entry name" value="Integrase-like_cat_sf"/>
</dbReference>
<dbReference type="InterPro" id="IPR002104">
    <property type="entry name" value="Integrase_catalytic"/>
</dbReference>
<protein>
    <recommendedName>
        <fullName evidence="4">Tyr recombinase domain-containing protein</fullName>
    </recommendedName>
</protein>
<evidence type="ECO:0000256" key="1">
    <source>
        <dbReference type="ARBA" id="ARBA00008857"/>
    </source>
</evidence>
<evidence type="ECO:0000259" key="4">
    <source>
        <dbReference type="PROSITE" id="PS51898"/>
    </source>
</evidence>
<dbReference type="KEGG" id="chh:A0O34_15210"/>
<dbReference type="InterPro" id="IPR050090">
    <property type="entry name" value="Tyrosine_recombinase_XerCD"/>
</dbReference>
<dbReference type="PANTHER" id="PTHR30349">
    <property type="entry name" value="PHAGE INTEGRASE-RELATED"/>
    <property type="match status" value="1"/>
</dbReference>
<dbReference type="Gene3D" id="1.10.443.10">
    <property type="entry name" value="Intergrase catalytic core"/>
    <property type="match status" value="1"/>
</dbReference>
<proteinExistence type="inferred from homology"/>
<dbReference type="RefSeq" id="WP_082891174.1">
    <property type="nucleotide sequence ID" value="NZ_CP015199.1"/>
</dbReference>
<dbReference type="Gene3D" id="1.10.150.130">
    <property type="match status" value="1"/>
</dbReference>
<dbReference type="InterPro" id="IPR025269">
    <property type="entry name" value="SAM-like_dom"/>
</dbReference>
<dbReference type="InterPro" id="IPR011010">
    <property type="entry name" value="DNA_brk_join_enz"/>
</dbReference>
<dbReference type="Pfam" id="PF00589">
    <property type="entry name" value="Phage_integrase"/>
    <property type="match status" value="1"/>
</dbReference>
<organism evidence="5 6">
    <name type="scientific">Chryseobacterium glaciei</name>
    <dbReference type="NCBI Taxonomy" id="1685010"/>
    <lineage>
        <taxon>Bacteria</taxon>
        <taxon>Pseudomonadati</taxon>
        <taxon>Bacteroidota</taxon>
        <taxon>Flavobacteriia</taxon>
        <taxon>Flavobacteriales</taxon>
        <taxon>Weeksellaceae</taxon>
        <taxon>Chryseobacterium group</taxon>
        <taxon>Chryseobacterium</taxon>
    </lineage>
</organism>